<protein>
    <submittedName>
        <fullName evidence="1">Uncharacterized protein</fullName>
    </submittedName>
</protein>
<reference evidence="1 2" key="1">
    <citation type="submission" date="2019-03" db="EMBL/GenBank/DDBJ databases">
        <title>First draft genome of Liparis tanakae, snailfish: a comprehensive survey of snailfish specific genes.</title>
        <authorList>
            <person name="Kim W."/>
            <person name="Song I."/>
            <person name="Jeong J.-H."/>
            <person name="Kim D."/>
            <person name="Kim S."/>
            <person name="Ryu S."/>
            <person name="Song J.Y."/>
            <person name="Lee S.K."/>
        </authorList>
    </citation>
    <scope>NUCLEOTIDE SEQUENCE [LARGE SCALE GENOMIC DNA]</scope>
    <source>
        <tissue evidence="1">Muscle</tissue>
    </source>
</reference>
<dbReference type="AlphaFoldDB" id="A0A4Z2F040"/>
<keyword evidence="2" id="KW-1185">Reference proteome</keyword>
<evidence type="ECO:0000313" key="2">
    <source>
        <dbReference type="Proteomes" id="UP000314294"/>
    </source>
</evidence>
<evidence type="ECO:0000313" key="1">
    <source>
        <dbReference type="EMBL" id="TNN34499.1"/>
    </source>
</evidence>
<dbReference type="EMBL" id="SRLO01001949">
    <property type="protein sequence ID" value="TNN34499.1"/>
    <property type="molecule type" value="Genomic_DNA"/>
</dbReference>
<accession>A0A4Z2F040</accession>
<sequence>MWLADLSALRVKTNQHCNLPEMERSGTSFCICIFTESDGQIGYEGKNNAVSPKATQCANLALGTTMVSAGCSCVAIRLPSHGAAWPPKDYLCSIRDRKTTNNYRNKEGKRRTKVDGYT</sequence>
<gene>
    <name evidence="1" type="ORF">EYF80_055340</name>
</gene>
<comment type="caution">
    <text evidence="1">The sequence shown here is derived from an EMBL/GenBank/DDBJ whole genome shotgun (WGS) entry which is preliminary data.</text>
</comment>
<organism evidence="1 2">
    <name type="scientific">Liparis tanakae</name>
    <name type="common">Tanaka's snailfish</name>
    <dbReference type="NCBI Taxonomy" id="230148"/>
    <lineage>
        <taxon>Eukaryota</taxon>
        <taxon>Metazoa</taxon>
        <taxon>Chordata</taxon>
        <taxon>Craniata</taxon>
        <taxon>Vertebrata</taxon>
        <taxon>Euteleostomi</taxon>
        <taxon>Actinopterygii</taxon>
        <taxon>Neopterygii</taxon>
        <taxon>Teleostei</taxon>
        <taxon>Neoteleostei</taxon>
        <taxon>Acanthomorphata</taxon>
        <taxon>Eupercaria</taxon>
        <taxon>Perciformes</taxon>
        <taxon>Cottioidei</taxon>
        <taxon>Cottales</taxon>
        <taxon>Liparidae</taxon>
        <taxon>Liparis</taxon>
    </lineage>
</organism>
<name>A0A4Z2F040_9TELE</name>
<proteinExistence type="predicted"/>
<dbReference type="Proteomes" id="UP000314294">
    <property type="component" value="Unassembled WGS sequence"/>
</dbReference>